<accession>A0A7K3LHX5</accession>
<name>A0A7K3LHX5_9MYCO</name>
<comment type="caution">
    <text evidence="1">The sequence shown here is derived from an EMBL/GenBank/DDBJ whole genome shotgun (WGS) entry which is preliminary data.</text>
</comment>
<evidence type="ECO:0000313" key="1">
    <source>
        <dbReference type="EMBL" id="NDJ91978.1"/>
    </source>
</evidence>
<gene>
    <name evidence="1" type="ORF">GWR20_23080</name>
</gene>
<dbReference type="AlphaFoldDB" id="A0A7K3LHX5"/>
<evidence type="ECO:0000313" key="2">
    <source>
        <dbReference type="Proteomes" id="UP000466523"/>
    </source>
</evidence>
<dbReference type="Proteomes" id="UP000466523">
    <property type="component" value="Unassembled WGS sequence"/>
</dbReference>
<sequence length="197" mass="20941">MTTTTQEPSGEWGRLAAVSSLVEVAAGHVNDLAPVDPEGLPEWLANLGLPAGWHLAHLEEPAAQPSRIAVLPPDGRGGLGCETISILGFTGVLPFDVIRDEADRTLRDLRATGINTQDVALPPVPGTIALRSSGYFNTAGLQAWAQHSTYVANYDNGRGLLILHGLFIESRSLERLRDNIIALSDAVHHAFLTAIAG</sequence>
<reference evidence="1 2" key="1">
    <citation type="submission" date="2020-01" db="EMBL/GenBank/DDBJ databases">
        <authorList>
            <person name="Sanchez-Estrada R."/>
            <person name="Gonzalez-Y-Merchand J.A."/>
            <person name="Rivera-Gutierrez S."/>
        </authorList>
    </citation>
    <scope>NUCLEOTIDE SEQUENCE [LARGE SCALE GENOMIC DNA]</scope>
    <source>
        <strain evidence="1 2">CST 7247</strain>
    </source>
</reference>
<organism evidence="1 2">
    <name type="scientific">Mycolicibacter kumamotonensis</name>
    <dbReference type="NCBI Taxonomy" id="354243"/>
    <lineage>
        <taxon>Bacteria</taxon>
        <taxon>Bacillati</taxon>
        <taxon>Actinomycetota</taxon>
        <taxon>Actinomycetes</taxon>
        <taxon>Mycobacteriales</taxon>
        <taxon>Mycobacteriaceae</taxon>
        <taxon>Mycolicibacter</taxon>
    </lineage>
</organism>
<protein>
    <submittedName>
        <fullName evidence="1">Uncharacterized protein</fullName>
    </submittedName>
</protein>
<dbReference type="RefSeq" id="WP_162113333.1">
    <property type="nucleotide sequence ID" value="NZ_JAACYR010000165.1"/>
</dbReference>
<dbReference type="EMBL" id="JAACYR010000165">
    <property type="protein sequence ID" value="NDJ91978.1"/>
    <property type="molecule type" value="Genomic_DNA"/>
</dbReference>
<proteinExistence type="predicted"/>